<proteinExistence type="predicted"/>
<organism evidence="2">
    <name type="scientific">Anguilla anguilla</name>
    <name type="common">European freshwater eel</name>
    <name type="synonym">Muraena anguilla</name>
    <dbReference type="NCBI Taxonomy" id="7936"/>
    <lineage>
        <taxon>Eukaryota</taxon>
        <taxon>Metazoa</taxon>
        <taxon>Chordata</taxon>
        <taxon>Craniata</taxon>
        <taxon>Vertebrata</taxon>
        <taxon>Euteleostomi</taxon>
        <taxon>Actinopterygii</taxon>
        <taxon>Neopterygii</taxon>
        <taxon>Teleostei</taxon>
        <taxon>Anguilliformes</taxon>
        <taxon>Anguillidae</taxon>
        <taxon>Anguilla</taxon>
    </lineage>
</organism>
<reference evidence="2" key="1">
    <citation type="submission" date="2014-11" db="EMBL/GenBank/DDBJ databases">
        <authorList>
            <person name="Amaro Gonzalez C."/>
        </authorList>
    </citation>
    <scope>NUCLEOTIDE SEQUENCE</scope>
</reference>
<dbReference type="AlphaFoldDB" id="A0A0E9WM74"/>
<keyword evidence="1" id="KW-0472">Membrane</keyword>
<protein>
    <submittedName>
        <fullName evidence="2">Uncharacterized protein</fullName>
    </submittedName>
</protein>
<reference evidence="2" key="2">
    <citation type="journal article" date="2015" name="Fish Shellfish Immunol.">
        <title>Early steps in the European eel (Anguilla anguilla)-Vibrio vulnificus interaction in the gills: Role of the RtxA13 toxin.</title>
        <authorList>
            <person name="Callol A."/>
            <person name="Pajuelo D."/>
            <person name="Ebbesson L."/>
            <person name="Teles M."/>
            <person name="MacKenzie S."/>
            <person name="Amaro C."/>
        </authorList>
    </citation>
    <scope>NUCLEOTIDE SEQUENCE</scope>
</reference>
<keyword evidence="1" id="KW-1133">Transmembrane helix</keyword>
<evidence type="ECO:0000256" key="1">
    <source>
        <dbReference type="SAM" id="Phobius"/>
    </source>
</evidence>
<feature type="transmembrane region" description="Helical" evidence="1">
    <location>
        <begin position="21"/>
        <end position="38"/>
    </location>
</feature>
<name>A0A0E9WM74_ANGAN</name>
<accession>A0A0E9WM74</accession>
<keyword evidence="1" id="KW-0812">Transmembrane</keyword>
<dbReference type="EMBL" id="GBXM01017083">
    <property type="protein sequence ID" value="JAH91494.1"/>
    <property type="molecule type" value="Transcribed_RNA"/>
</dbReference>
<sequence>MGHCIIFGFLKRHEFMVKFKKYIYLCGCCMYLFKDLWVFFLKRIFFISQIIIITPTSLKVIPSML</sequence>
<evidence type="ECO:0000313" key="2">
    <source>
        <dbReference type="EMBL" id="JAH91494.1"/>
    </source>
</evidence>